<dbReference type="Proteomes" id="UP000811844">
    <property type="component" value="Unassembled WGS sequence"/>
</dbReference>
<reference evidence="1 2" key="1">
    <citation type="submission" date="2020-02" db="EMBL/GenBank/DDBJ databases">
        <title>Shewanella WXL01 sp. nov., a marine bacterium isolated from green algae in Luhuitou Fringing Reef (Northern South China Sea).</title>
        <authorList>
            <person name="Wang X."/>
        </authorList>
    </citation>
    <scope>NUCLEOTIDE SEQUENCE [LARGE SCALE GENOMIC DNA]</scope>
    <source>
        <strain evidence="1 2">MCCC 1A01895</strain>
    </source>
</reference>
<evidence type="ECO:0000313" key="2">
    <source>
        <dbReference type="Proteomes" id="UP000811844"/>
    </source>
</evidence>
<evidence type="ECO:0000313" key="1">
    <source>
        <dbReference type="EMBL" id="MBR9729386.1"/>
    </source>
</evidence>
<proteinExistence type="predicted"/>
<name>A0ABS5I5W7_9GAMM</name>
<sequence>MTLSYPLMTYAGKVVVRNSSEPFDAFAVRDQVLAEHDWKEALRLQRSLTIIQSLPSGCIVTPSPYRHYRCGHQFYRPYAHNNQQLFIQIDPPKKR</sequence>
<comment type="caution">
    <text evidence="1">The sequence shown here is derived from an EMBL/GenBank/DDBJ whole genome shotgun (WGS) entry which is preliminary data.</text>
</comment>
<keyword evidence="2" id="KW-1185">Reference proteome</keyword>
<gene>
    <name evidence="1" type="ORF">G3R48_15510</name>
</gene>
<accession>A0ABS5I5W7</accession>
<dbReference type="EMBL" id="JAAIKR010000019">
    <property type="protein sequence ID" value="MBR9729386.1"/>
    <property type="molecule type" value="Genomic_DNA"/>
</dbReference>
<organism evidence="1 2">
    <name type="scientific">Shewanella intestini</name>
    <dbReference type="NCBI Taxonomy" id="2017544"/>
    <lineage>
        <taxon>Bacteria</taxon>
        <taxon>Pseudomonadati</taxon>
        <taxon>Pseudomonadota</taxon>
        <taxon>Gammaproteobacteria</taxon>
        <taxon>Alteromonadales</taxon>
        <taxon>Shewanellaceae</taxon>
        <taxon>Shewanella</taxon>
    </lineage>
</organism>
<protein>
    <submittedName>
        <fullName evidence="1">Uncharacterized protein</fullName>
    </submittedName>
</protein>